<comment type="similarity">
    <text evidence="1 2">Belongs to the eIF-2B alpha/beta/delta subunits family.</text>
</comment>
<protein>
    <recommendedName>
        <fullName evidence="3">Nudix hydrolase domain-containing protein</fullName>
    </recommendedName>
</protein>
<dbReference type="GO" id="GO:0046523">
    <property type="term" value="F:S-methyl-5-thioribose-1-phosphate isomerase activity"/>
    <property type="evidence" value="ECO:0007669"/>
    <property type="project" value="TreeGrafter"/>
</dbReference>
<evidence type="ECO:0000313" key="5">
    <source>
        <dbReference type="Proteomes" id="UP001152087"/>
    </source>
</evidence>
<dbReference type="InterPro" id="IPR000649">
    <property type="entry name" value="IF-2B-related"/>
</dbReference>
<proteinExistence type="inferred from homology"/>
<dbReference type="PANTHER" id="PTHR43475:SF3">
    <property type="entry name" value="TRANSLATION INITIATION FACTOR EIF-2B SUBUNIT FAMILY PROTEIN (AFU_ORTHOLOGUE AFUA_2G14290)"/>
    <property type="match status" value="1"/>
</dbReference>
<dbReference type="InterPro" id="IPR015797">
    <property type="entry name" value="NUDIX_hydrolase-like_dom_sf"/>
</dbReference>
<name>A0A9W8UZI1_9HYPO</name>
<feature type="domain" description="Nudix hydrolase" evidence="3">
    <location>
        <begin position="31"/>
        <end position="185"/>
    </location>
</feature>
<dbReference type="Proteomes" id="UP001152087">
    <property type="component" value="Unassembled WGS sequence"/>
</dbReference>
<dbReference type="SUPFAM" id="SSF100950">
    <property type="entry name" value="NagB/RpiA/CoA transferase-like"/>
    <property type="match status" value="1"/>
</dbReference>
<dbReference type="InterPro" id="IPR037171">
    <property type="entry name" value="NagB/RpiA_transferase-like"/>
</dbReference>
<reference evidence="4" key="1">
    <citation type="submission" date="2022-09" db="EMBL/GenBank/DDBJ databases">
        <title>Fusarium specimens isolated from Avocado Roots.</title>
        <authorList>
            <person name="Stajich J."/>
            <person name="Roper C."/>
            <person name="Heimlech-Rivalta G."/>
        </authorList>
    </citation>
    <scope>NUCLEOTIDE SEQUENCE</scope>
    <source>
        <strain evidence="4">A02</strain>
    </source>
</reference>
<dbReference type="InterPro" id="IPR042529">
    <property type="entry name" value="IF_2B-like_C"/>
</dbReference>
<dbReference type="Pfam" id="PF00293">
    <property type="entry name" value="NUDIX"/>
    <property type="match status" value="1"/>
</dbReference>
<dbReference type="GO" id="GO:0019509">
    <property type="term" value="P:L-methionine salvage from methylthioadenosine"/>
    <property type="evidence" value="ECO:0007669"/>
    <property type="project" value="TreeGrafter"/>
</dbReference>
<dbReference type="PROSITE" id="PS51462">
    <property type="entry name" value="NUDIX"/>
    <property type="match status" value="1"/>
</dbReference>
<evidence type="ECO:0000256" key="2">
    <source>
        <dbReference type="RuleBase" id="RU003814"/>
    </source>
</evidence>
<keyword evidence="5" id="KW-1185">Reference proteome</keyword>
<dbReference type="EMBL" id="JAOQAV010000028">
    <property type="protein sequence ID" value="KAJ4183985.1"/>
    <property type="molecule type" value="Genomic_DNA"/>
</dbReference>
<dbReference type="OrthoDB" id="206213at2759"/>
<dbReference type="Gene3D" id="3.90.79.10">
    <property type="entry name" value="Nucleoside Triphosphate Pyrophosphohydrolase"/>
    <property type="match status" value="1"/>
</dbReference>
<dbReference type="Pfam" id="PF01008">
    <property type="entry name" value="IF-2B"/>
    <property type="match status" value="1"/>
</dbReference>
<accession>A0A9W8UZI1</accession>
<gene>
    <name evidence="4" type="ORF">NW755_009526</name>
</gene>
<evidence type="ECO:0000256" key="1">
    <source>
        <dbReference type="ARBA" id="ARBA00007251"/>
    </source>
</evidence>
<sequence>MTSRAIVSRTSRLCISSPRTRTVSTNMAPLKHRAVASSFIFKFPEDDMTKKPQVALFRRSGQVSTYQHKYAGVSGSVEETDENPLATAWREIQEETTLTSDSLRLFRQGKPFSFADESIGRKWTINPFGFVLKSEKEGGRGEAGIQIDWEHEDYEWFDPAVINESEGFQGVPRILESLRRVWFNIDLGEAAGKTLAEGLTALQTDHESGARQLASKALDIFIKVIRQLDTGARDQWWKNVRFAGWHLWKNGRESMGASILNVVLASLKLIEQRLPSQGTVSADSVDGMIAELGKYAQERQDAGSKVSASLEAFLEQTISGDEPLRILTLSSSSTITSGITRVLSKTSRPVEVRVLESRPLFEGVKMASAIGSFVEENKVNARLVIYTDASVGVAAKEVDVVLFGADLIDKTANVSNKTGSLPAVLTAKHVSPKSKIVVLSEKEKVLPFNPPGQEENDPREVTQAWDGLTPSTTKGPNTHVDVKNIYFEWIPSSLIDHYVTEDGIATSEGISGWAGEVHKRADQFFTDL</sequence>
<dbReference type="CDD" id="cd18872">
    <property type="entry name" value="NUDIX_eIF-2B"/>
    <property type="match status" value="1"/>
</dbReference>
<dbReference type="SUPFAM" id="SSF55811">
    <property type="entry name" value="Nudix"/>
    <property type="match status" value="1"/>
</dbReference>
<evidence type="ECO:0000259" key="3">
    <source>
        <dbReference type="PROSITE" id="PS51462"/>
    </source>
</evidence>
<dbReference type="Gene3D" id="3.40.50.10470">
    <property type="entry name" value="Translation initiation factor eif-2b, domain 2"/>
    <property type="match status" value="1"/>
</dbReference>
<dbReference type="InterPro" id="IPR000086">
    <property type="entry name" value="NUDIX_hydrolase_dom"/>
</dbReference>
<comment type="caution">
    <text evidence="4">The sequence shown here is derived from an EMBL/GenBank/DDBJ whole genome shotgun (WGS) entry which is preliminary data.</text>
</comment>
<dbReference type="PANTHER" id="PTHR43475">
    <property type="entry name" value="METHYLTHIORIBOSE-1-PHOSPHATE ISOMERASE"/>
    <property type="match status" value="1"/>
</dbReference>
<evidence type="ECO:0000313" key="4">
    <source>
        <dbReference type="EMBL" id="KAJ4183985.1"/>
    </source>
</evidence>
<organism evidence="4 5">
    <name type="scientific">Fusarium falciforme</name>
    <dbReference type="NCBI Taxonomy" id="195108"/>
    <lineage>
        <taxon>Eukaryota</taxon>
        <taxon>Fungi</taxon>
        <taxon>Dikarya</taxon>
        <taxon>Ascomycota</taxon>
        <taxon>Pezizomycotina</taxon>
        <taxon>Sordariomycetes</taxon>
        <taxon>Hypocreomycetidae</taxon>
        <taxon>Hypocreales</taxon>
        <taxon>Nectriaceae</taxon>
        <taxon>Fusarium</taxon>
        <taxon>Fusarium solani species complex</taxon>
    </lineage>
</organism>
<dbReference type="AlphaFoldDB" id="A0A9W8UZI1"/>